<gene>
    <name evidence="7" type="primary">ompX_1</name>
    <name evidence="7" type="ORF">EMLFYP7_01061</name>
</gene>
<organism evidence="7">
    <name type="scientific">Phytobacter massiliensis</name>
    <dbReference type="NCBI Taxonomy" id="1485952"/>
    <lineage>
        <taxon>Bacteria</taxon>
        <taxon>Pseudomonadati</taxon>
        <taxon>Pseudomonadota</taxon>
        <taxon>Gammaproteobacteria</taxon>
        <taxon>Enterobacterales</taxon>
        <taxon>Enterobacteriaceae</taxon>
        <taxon>Phytobacter</taxon>
    </lineage>
</organism>
<dbReference type="GO" id="GO:0016020">
    <property type="term" value="C:membrane"/>
    <property type="evidence" value="ECO:0007669"/>
    <property type="project" value="UniProtKB-SubCell"/>
</dbReference>
<feature type="chain" id="PRO_5026814137" evidence="6">
    <location>
        <begin position="22"/>
        <end position="186"/>
    </location>
</feature>
<sequence length="186" mass="20311">MNKIYMAIVVAAGLTSGAALADDHTVSVGYAQSKVEGFKNIRGVNLQYRYEFDNPLSVMGSFTYMKGDDDQHYYAGYDAVHNHIEAKYYSLLAGPAWRFNDYVSLYALGGVARSKADGKTTWTNYPDGYVGRDRISEKSTTFAYGAGVIINPTENVAINAGYEGTDADLAGNRSINGFNVGVGYRF</sequence>
<proteinExistence type="predicted"/>
<evidence type="ECO:0000256" key="3">
    <source>
        <dbReference type="ARBA" id="ARBA00022692"/>
    </source>
</evidence>
<evidence type="ECO:0000256" key="5">
    <source>
        <dbReference type="ARBA" id="ARBA00023136"/>
    </source>
</evidence>
<evidence type="ECO:0000313" key="7">
    <source>
        <dbReference type="EMBL" id="VYT96465.1"/>
    </source>
</evidence>
<dbReference type="PANTHER" id="PTHR35892">
    <property type="entry name" value="OUTER MEMBRANE PROTEIN PAGN-RELATED"/>
    <property type="match status" value="1"/>
</dbReference>
<keyword evidence="3" id="KW-0812">Transmembrane</keyword>
<dbReference type="EMBL" id="CACRTZ010000005">
    <property type="protein sequence ID" value="VYT96465.1"/>
    <property type="molecule type" value="Genomic_DNA"/>
</dbReference>
<dbReference type="InterPro" id="IPR051723">
    <property type="entry name" value="Bact_OM_Invasion-Related"/>
</dbReference>
<keyword evidence="5" id="KW-0472">Membrane</keyword>
<evidence type="ECO:0000256" key="2">
    <source>
        <dbReference type="ARBA" id="ARBA00022452"/>
    </source>
</evidence>
<protein>
    <submittedName>
        <fullName evidence="7">Outer membrane protein X</fullName>
    </submittedName>
</protein>
<dbReference type="OrthoDB" id="5873117at2"/>
<feature type="signal peptide" evidence="6">
    <location>
        <begin position="1"/>
        <end position="21"/>
    </location>
</feature>
<evidence type="ECO:0000256" key="1">
    <source>
        <dbReference type="ARBA" id="ARBA00004141"/>
    </source>
</evidence>
<dbReference type="InterPro" id="IPR000758">
    <property type="entry name" value="Enterovir_OMP"/>
</dbReference>
<accession>A0A6N3AV61</accession>
<reference evidence="7" key="1">
    <citation type="submission" date="2019-11" db="EMBL/GenBank/DDBJ databases">
        <authorList>
            <person name="Feng L."/>
        </authorList>
    </citation>
    <scope>NUCLEOTIDE SEQUENCE</scope>
    <source>
        <strain evidence="7">EMassiliensisLFYP7</strain>
    </source>
</reference>
<evidence type="ECO:0000256" key="4">
    <source>
        <dbReference type="ARBA" id="ARBA00022729"/>
    </source>
</evidence>
<comment type="subcellular location">
    <subcellularLocation>
        <location evidence="1">Membrane</location>
        <topology evidence="1">Multi-pass membrane protein</topology>
    </subcellularLocation>
</comment>
<dbReference type="GO" id="GO:0044384">
    <property type="term" value="C:host outer membrane"/>
    <property type="evidence" value="ECO:0007669"/>
    <property type="project" value="InterPro"/>
</dbReference>
<dbReference type="Pfam" id="PF06316">
    <property type="entry name" value="Ail_Lom"/>
    <property type="match status" value="1"/>
</dbReference>
<dbReference type="SUPFAM" id="SSF56925">
    <property type="entry name" value="OMPA-like"/>
    <property type="match status" value="1"/>
</dbReference>
<keyword evidence="2" id="KW-1134">Transmembrane beta strand</keyword>
<dbReference type="Gene3D" id="2.40.160.20">
    <property type="match status" value="1"/>
</dbReference>
<keyword evidence="4 6" id="KW-0732">Signal</keyword>
<dbReference type="PROSITE" id="PS00695">
    <property type="entry name" value="ENT_VIR_OMP_2"/>
    <property type="match status" value="1"/>
</dbReference>
<evidence type="ECO:0000256" key="6">
    <source>
        <dbReference type="SAM" id="SignalP"/>
    </source>
</evidence>
<name>A0A6N3AV61_9ENTR</name>
<dbReference type="AlphaFoldDB" id="A0A6N3AV61"/>
<dbReference type="InterPro" id="IPR011250">
    <property type="entry name" value="OMP/PagP_B-barrel"/>
</dbReference>
<dbReference type="RefSeq" id="WP_044180465.1">
    <property type="nucleotide sequence ID" value="NZ_CABKSF010000002.1"/>
</dbReference>
<dbReference type="PANTHER" id="PTHR35892:SF2">
    <property type="entry name" value="OUTER MEMBRANE PROTEIN PAGN"/>
    <property type="match status" value="1"/>
</dbReference>
<dbReference type="PRINTS" id="PR00316">
    <property type="entry name" value="ENTEROVIROMP"/>
</dbReference>